<gene>
    <name evidence="1" type="ORF">MSKU9_1094</name>
</gene>
<evidence type="ECO:0008006" key="3">
    <source>
        <dbReference type="Google" id="ProtNLM"/>
    </source>
</evidence>
<sequence length="418" mass="47821">MAGGETRRVPIHGCALYAHTILIMTLRPMKIGFLFNHDCIHQVSHTAPIICELVALGQDVTVMTSTPAQEAHVRRTIAPCMDRVRFVRIDIGPVSQAINVVAQAVVPFRRIANLRENVDLFRGFDALVVPETTSALLKSHFNLDIRLIYFPHGAGDRSIGFRDVTRFFDLVLLPGAKTRDRMLDRQLIRPGHHAIVGYPKFDTVDMAAHPRLFDNDRPTVLYNPHFDPVLSSWWDMGMDVLEWFARQDDYNLIFAPHVMLFRRRLHTSVEHRRVRLRRMIPERLRNLSHIRIDTGSRNSVDMSYVLAADIYLGDASSQVYEWIARPRPCIFLNSHGARWQDNPSYAHWNLGQVIDSVSELPHALAVAKERQREFAPRQQAAFEATFHTVPGETAAHRAAREIVSFLLQDKSCPPEPRR</sequence>
<evidence type="ECO:0000313" key="2">
    <source>
        <dbReference type="Proteomes" id="UP000315095"/>
    </source>
</evidence>
<dbReference type="InterPro" id="IPR043148">
    <property type="entry name" value="TagF_C"/>
</dbReference>
<proteinExistence type="predicted"/>
<keyword evidence="2" id="KW-1185">Reference proteome</keyword>
<accession>A0A4P5NNJ6</accession>
<protein>
    <recommendedName>
        <fullName evidence="3">Glycosyl transferase</fullName>
    </recommendedName>
</protein>
<dbReference type="Gene3D" id="3.40.50.12580">
    <property type="match status" value="1"/>
</dbReference>
<reference evidence="2" key="1">
    <citation type="submission" date="2017-01" db="EMBL/GenBank/DDBJ databases">
        <title>Komagataeibacter sp. MSKU9 whole genome sequencing project.</title>
        <authorList>
            <person name="Matsutani M."/>
            <person name="Naloka K."/>
            <person name="Theeragool G."/>
            <person name="Yakushi T."/>
            <person name="Matsushita K."/>
        </authorList>
    </citation>
    <scope>NUCLEOTIDE SEQUENCE [LARGE SCALE GENOMIC DNA]</scope>
    <source>
        <strain evidence="2">MSKU9</strain>
    </source>
</reference>
<comment type="caution">
    <text evidence="1">The sequence shown here is derived from an EMBL/GenBank/DDBJ whole genome shotgun (WGS) entry which is preliminary data.</text>
</comment>
<name>A0A4P5NNJ6_9PROT</name>
<dbReference type="AlphaFoldDB" id="A0A4P5NNJ6"/>
<dbReference type="EMBL" id="BDLU01000029">
    <property type="protein sequence ID" value="GCE82953.1"/>
    <property type="molecule type" value="Genomic_DNA"/>
</dbReference>
<dbReference type="SUPFAM" id="SSF53756">
    <property type="entry name" value="UDP-Glycosyltransferase/glycogen phosphorylase"/>
    <property type="match status" value="1"/>
</dbReference>
<dbReference type="Proteomes" id="UP000315095">
    <property type="component" value="Unassembled WGS sequence"/>
</dbReference>
<organism evidence="1 2">
    <name type="scientific">Komagataeibacter diospyri</name>
    <dbReference type="NCBI Taxonomy" id="1932662"/>
    <lineage>
        <taxon>Bacteria</taxon>
        <taxon>Pseudomonadati</taxon>
        <taxon>Pseudomonadota</taxon>
        <taxon>Alphaproteobacteria</taxon>
        <taxon>Acetobacterales</taxon>
        <taxon>Acetobacteraceae</taxon>
        <taxon>Komagataeibacter</taxon>
    </lineage>
</organism>
<evidence type="ECO:0000313" key="1">
    <source>
        <dbReference type="EMBL" id="GCE82953.1"/>
    </source>
</evidence>